<gene>
    <name evidence="2" type="ORF">ETSY1_04595</name>
</gene>
<dbReference type="GO" id="GO:0005829">
    <property type="term" value="C:cytosol"/>
    <property type="evidence" value="ECO:0007669"/>
    <property type="project" value="TreeGrafter"/>
</dbReference>
<evidence type="ECO:0000313" key="3">
    <source>
        <dbReference type="Proteomes" id="UP000019141"/>
    </source>
</evidence>
<dbReference type="InterPro" id="IPR035068">
    <property type="entry name" value="TldD/PmbA_N"/>
</dbReference>
<evidence type="ECO:0000313" key="2">
    <source>
        <dbReference type="EMBL" id="ETX02137.1"/>
    </source>
</evidence>
<dbReference type="SUPFAM" id="SSF111283">
    <property type="entry name" value="Putative modulator of DNA gyrase, PmbA/TldD"/>
    <property type="match status" value="1"/>
</dbReference>
<comment type="caution">
    <text evidence="2">The sequence shown here is derived from an EMBL/GenBank/DDBJ whole genome shotgun (WGS) entry which is preliminary data.</text>
</comment>
<organism evidence="2 3">
    <name type="scientific">Entotheonella factor</name>
    <dbReference type="NCBI Taxonomy" id="1429438"/>
    <lineage>
        <taxon>Bacteria</taxon>
        <taxon>Pseudomonadati</taxon>
        <taxon>Nitrospinota/Tectimicrobiota group</taxon>
        <taxon>Candidatus Tectimicrobiota</taxon>
        <taxon>Candidatus Entotheonellia</taxon>
        <taxon>Candidatus Entotheonellales</taxon>
        <taxon>Candidatus Entotheonellaceae</taxon>
        <taxon>Candidatus Entotheonella</taxon>
    </lineage>
</organism>
<dbReference type="GO" id="GO:0008237">
    <property type="term" value="F:metallopeptidase activity"/>
    <property type="evidence" value="ECO:0007669"/>
    <property type="project" value="InterPro"/>
</dbReference>
<dbReference type="HOGENOM" id="CLU_565758_0_0_7"/>
<name>W4LXM4_ENTF1</name>
<accession>W4LXM4</accession>
<dbReference type="GO" id="GO:0006508">
    <property type="term" value="P:proteolysis"/>
    <property type="evidence" value="ECO:0007669"/>
    <property type="project" value="InterPro"/>
</dbReference>
<dbReference type="InterPro" id="IPR036059">
    <property type="entry name" value="TldD/PmbA_sf"/>
</dbReference>
<dbReference type="Gene3D" id="3.30.2290.10">
    <property type="entry name" value="PmbA/TldD superfamily"/>
    <property type="match status" value="1"/>
</dbReference>
<dbReference type="PANTHER" id="PTHR43421">
    <property type="entry name" value="METALLOPROTEASE PMBA"/>
    <property type="match status" value="1"/>
</dbReference>
<feature type="domain" description="Metalloprotease TldD/E C-terminal" evidence="1">
    <location>
        <begin position="246"/>
        <end position="486"/>
    </location>
</feature>
<sequence>METHEAVDLQDLRLCVSFALDAIADDPSIVEAEVCASWCEQNVAPFQYGTDQPDDAILVPRSRTVLGIGILAIVEDRDGRRAGFGFESDDLTVDGIEQALLNAKQGALARAAFPLPDPIALPTDTTPFFDPEVIRLPLQETQGLATEALDGALTTLRSAGFVTQLHVQGLIACRKEYVMIGNTRGVLASDTTTAMVAEMEVGLGAAHDHGVHGSFSTHLTDFSPYDTGAETARRAIQARQSIVLPTGDYTVIFSAEAMSDLLHDILIPALSMDTIAAGASPFAAAYGQPIAPPWLHVIDDGRQARMLGSRTVTGEGLPTGATPLITQGHVAGFLADAYHVQAYHTHFPFLEPRNGMRHHLTHQSFAMRAGIFPTNVILSSDEATDLPTLLAPVTDGIYIGRLWAPTPQGPMQNGDFTCRITGPSFHIQNGQLTQPLQPGTMRLQANLPQLLQTLTGASSRSRAMVSPTWQSQVVTPDVRCQRARVTA</sequence>
<dbReference type="AlphaFoldDB" id="W4LXM4"/>
<evidence type="ECO:0000259" key="1">
    <source>
        <dbReference type="Pfam" id="PF19289"/>
    </source>
</evidence>
<reference evidence="2 3" key="1">
    <citation type="journal article" date="2014" name="Nature">
        <title>An environmental bacterial taxon with a large and distinct metabolic repertoire.</title>
        <authorList>
            <person name="Wilson M.C."/>
            <person name="Mori T."/>
            <person name="Ruckert C."/>
            <person name="Uria A.R."/>
            <person name="Helf M.J."/>
            <person name="Takada K."/>
            <person name="Gernert C."/>
            <person name="Steffens U.A."/>
            <person name="Heycke N."/>
            <person name="Schmitt S."/>
            <person name="Rinke C."/>
            <person name="Helfrich E.J."/>
            <person name="Brachmann A.O."/>
            <person name="Gurgui C."/>
            <person name="Wakimoto T."/>
            <person name="Kracht M."/>
            <person name="Crusemann M."/>
            <person name="Hentschel U."/>
            <person name="Abe I."/>
            <person name="Matsunaga S."/>
            <person name="Kalinowski J."/>
            <person name="Takeyama H."/>
            <person name="Piel J."/>
        </authorList>
    </citation>
    <scope>NUCLEOTIDE SEQUENCE [LARGE SCALE GENOMIC DNA]</scope>
    <source>
        <strain evidence="3">TSY1</strain>
    </source>
</reference>
<dbReference type="PANTHER" id="PTHR43421:SF1">
    <property type="entry name" value="METALLOPROTEASE PMBA"/>
    <property type="match status" value="1"/>
</dbReference>
<dbReference type="InterPro" id="IPR047657">
    <property type="entry name" value="PmbA"/>
</dbReference>
<dbReference type="EMBL" id="AZHW01000173">
    <property type="protein sequence ID" value="ETX02137.1"/>
    <property type="molecule type" value="Genomic_DNA"/>
</dbReference>
<dbReference type="InterPro" id="IPR045569">
    <property type="entry name" value="Metalloprtase-TldD/E_C"/>
</dbReference>
<dbReference type="Pfam" id="PF19289">
    <property type="entry name" value="PmbA_TldD_3rd"/>
    <property type="match status" value="1"/>
</dbReference>
<protein>
    <recommendedName>
        <fullName evidence="1">Metalloprotease TldD/E C-terminal domain-containing protein</fullName>
    </recommendedName>
</protein>
<dbReference type="Proteomes" id="UP000019141">
    <property type="component" value="Unassembled WGS sequence"/>
</dbReference>
<proteinExistence type="predicted"/>
<keyword evidence="3" id="KW-1185">Reference proteome</keyword>